<name>A0A5A7UHM4_CUCMM</name>
<dbReference type="Proteomes" id="UP000321393">
    <property type="component" value="Unassembled WGS sequence"/>
</dbReference>
<organism evidence="1 2">
    <name type="scientific">Cucumis melo var. makuwa</name>
    <name type="common">Oriental melon</name>
    <dbReference type="NCBI Taxonomy" id="1194695"/>
    <lineage>
        <taxon>Eukaryota</taxon>
        <taxon>Viridiplantae</taxon>
        <taxon>Streptophyta</taxon>
        <taxon>Embryophyta</taxon>
        <taxon>Tracheophyta</taxon>
        <taxon>Spermatophyta</taxon>
        <taxon>Magnoliopsida</taxon>
        <taxon>eudicotyledons</taxon>
        <taxon>Gunneridae</taxon>
        <taxon>Pentapetalae</taxon>
        <taxon>rosids</taxon>
        <taxon>fabids</taxon>
        <taxon>Cucurbitales</taxon>
        <taxon>Cucurbitaceae</taxon>
        <taxon>Benincaseae</taxon>
        <taxon>Cucumis</taxon>
    </lineage>
</organism>
<reference evidence="1 2" key="1">
    <citation type="submission" date="2019-08" db="EMBL/GenBank/DDBJ databases">
        <title>Draft genome sequences of two oriental melons (Cucumis melo L. var makuwa).</title>
        <authorList>
            <person name="Kwon S.-Y."/>
        </authorList>
    </citation>
    <scope>NUCLEOTIDE SEQUENCE [LARGE SCALE GENOMIC DNA]</scope>
    <source>
        <strain evidence="2">cv. SW 3</strain>
        <tissue evidence="1">Leaf</tissue>
    </source>
</reference>
<comment type="caution">
    <text evidence="1">The sequence shown here is derived from an EMBL/GenBank/DDBJ whole genome shotgun (WGS) entry which is preliminary data.</text>
</comment>
<protein>
    <submittedName>
        <fullName evidence="1">CACTA en-spm transposon protein</fullName>
    </submittedName>
</protein>
<dbReference type="AlphaFoldDB" id="A0A5A7UHM4"/>
<gene>
    <name evidence="1" type="ORF">E6C27_scaffold437G00750</name>
</gene>
<dbReference type="EMBL" id="SSTE01008669">
    <property type="protein sequence ID" value="KAA0054790.1"/>
    <property type="molecule type" value="Genomic_DNA"/>
</dbReference>
<accession>A0A5A7UHM4</accession>
<proteinExistence type="predicted"/>
<sequence length="136" mass="15137">MDAMFLEFIDDLDNLAGGSLSVGKCLARLSSQPFAISTSRRRTKSRLLELECYIAANKRILMMIVLSTKNPISPYTVCFSQVIGSLSIRCSVPLKCFEVTVTPNSKSTATQSRLVPTHHNYWWDVMRIGISSVTTT</sequence>
<evidence type="ECO:0000313" key="1">
    <source>
        <dbReference type="EMBL" id="KAA0054790.1"/>
    </source>
</evidence>
<evidence type="ECO:0000313" key="2">
    <source>
        <dbReference type="Proteomes" id="UP000321393"/>
    </source>
</evidence>